<keyword evidence="4" id="KW-1185">Reference proteome</keyword>
<accession>A0AA41S7K9</accession>
<comment type="caution">
    <text evidence="2">The sequence shown here is derived from an EMBL/GenBank/DDBJ whole genome shotgun (WGS) entry which is preliminary data.</text>
</comment>
<proteinExistence type="predicted"/>
<evidence type="ECO:0000313" key="2">
    <source>
        <dbReference type="EMBL" id="MCL7030101.1"/>
    </source>
</evidence>
<sequence length="91" mass="10337">MLLGVEQEDSLIIRKILLTHDPDGRCVDSWTLLQMIENVMCYAATTTCTVSQTMAEKLFRSSKKVAETHKDLWKTIHNVSCEVQLLDIAKV</sequence>
<dbReference type="EMBL" id="JAJJMA010114280">
    <property type="protein sequence ID" value="MCL7031641.1"/>
    <property type="molecule type" value="Genomic_DNA"/>
</dbReference>
<dbReference type="EMBL" id="JAJJMA010097649">
    <property type="protein sequence ID" value="MCL7030101.1"/>
    <property type="molecule type" value="Genomic_DNA"/>
</dbReference>
<gene>
    <name evidence="2" type="ORF">MKW94_014612</name>
    <name evidence="3" type="ORF">MKW94_022227</name>
</gene>
<reference evidence="2" key="1">
    <citation type="submission" date="2022-03" db="EMBL/GenBank/DDBJ databases">
        <title>A functionally conserved STORR gene fusion in Papaver species that diverged 16.8 million years ago.</title>
        <authorList>
            <person name="Catania T."/>
        </authorList>
    </citation>
    <scope>NUCLEOTIDE SEQUENCE</scope>
    <source>
        <strain evidence="2">S-191538</strain>
    </source>
</reference>
<dbReference type="Proteomes" id="UP001177140">
    <property type="component" value="Unassembled WGS sequence"/>
</dbReference>
<organism evidence="2 4">
    <name type="scientific">Papaver nudicaule</name>
    <name type="common">Iceland poppy</name>
    <dbReference type="NCBI Taxonomy" id="74823"/>
    <lineage>
        <taxon>Eukaryota</taxon>
        <taxon>Viridiplantae</taxon>
        <taxon>Streptophyta</taxon>
        <taxon>Embryophyta</taxon>
        <taxon>Tracheophyta</taxon>
        <taxon>Spermatophyta</taxon>
        <taxon>Magnoliopsida</taxon>
        <taxon>Ranunculales</taxon>
        <taxon>Papaveraceae</taxon>
        <taxon>Papaveroideae</taxon>
        <taxon>Papaver</taxon>
    </lineage>
</organism>
<evidence type="ECO:0000313" key="4">
    <source>
        <dbReference type="Proteomes" id="UP001177140"/>
    </source>
</evidence>
<dbReference type="AlphaFoldDB" id="A0AA41S7K9"/>
<name>A0AA41S7K9_PAPNU</name>
<dbReference type="Pfam" id="PF14576">
    <property type="entry name" value="SEO_N"/>
    <property type="match status" value="1"/>
</dbReference>
<evidence type="ECO:0000313" key="3">
    <source>
        <dbReference type="EMBL" id="MCL7031641.1"/>
    </source>
</evidence>
<dbReference type="InterPro" id="IPR027942">
    <property type="entry name" value="SEO_N"/>
</dbReference>
<feature type="domain" description="Sieve element occlusion N-terminal" evidence="1">
    <location>
        <begin position="8"/>
        <end position="84"/>
    </location>
</feature>
<protein>
    <recommendedName>
        <fullName evidence="1">Sieve element occlusion N-terminal domain-containing protein</fullName>
    </recommendedName>
</protein>
<evidence type="ECO:0000259" key="1">
    <source>
        <dbReference type="Pfam" id="PF14576"/>
    </source>
</evidence>